<dbReference type="InterPro" id="IPR019619">
    <property type="entry name" value="DUF2490"/>
</dbReference>
<organism evidence="1 2">
    <name type="scientific">Flavobacterium columnare</name>
    <dbReference type="NCBI Taxonomy" id="996"/>
    <lineage>
        <taxon>Bacteria</taxon>
        <taxon>Pseudomonadati</taxon>
        <taxon>Bacteroidota</taxon>
        <taxon>Flavobacteriia</taxon>
        <taxon>Flavobacteriales</taxon>
        <taxon>Flavobacteriaceae</taxon>
        <taxon>Flavobacterium</taxon>
    </lineage>
</organism>
<accession>A0A2N9P7Q2</accession>
<protein>
    <recommendedName>
        <fullName evidence="3">DUF2490 domain-containing protein</fullName>
    </recommendedName>
</protein>
<dbReference type="Proteomes" id="UP000238180">
    <property type="component" value="Unassembled WGS sequence"/>
</dbReference>
<dbReference type="RefSeq" id="WP_105195379.1">
    <property type="nucleotide sequence ID" value="NZ_OLKH01000055.1"/>
</dbReference>
<reference evidence="1 2" key="1">
    <citation type="submission" date="2018-02" db="EMBL/GenBank/DDBJ databases">
        <authorList>
            <person name="Cohen D.B."/>
            <person name="Kent A.D."/>
        </authorList>
    </citation>
    <scope>NUCLEOTIDE SEQUENCE [LARGE SCALE GENOMIC DNA]</scope>
    <source>
        <strain evidence="1">CIP109753</strain>
    </source>
</reference>
<dbReference type="EMBL" id="OLKH01000055">
    <property type="protein sequence ID" value="SPE76378.1"/>
    <property type="molecule type" value="Genomic_DNA"/>
</dbReference>
<evidence type="ECO:0000313" key="1">
    <source>
        <dbReference type="EMBL" id="SPE76378.1"/>
    </source>
</evidence>
<name>A0A2N9P7Q2_9FLAO</name>
<dbReference type="AlphaFoldDB" id="A0A2N9P7Q2"/>
<evidence type="ECO:0000313" key="2">
    <source>
        <dbReference type="Proteomes" id="UP000238180"/>
    </source>
</evidence>
<sequence length="260" mass="30993">MMTDLTGFQNLLGLKDKNEKKTLLLLLLSSLTFAQKKVESQQLLWYGYYNQLKFNSNWTLHSEIQERQFYNPAAQHQLVFRSNLDRKLIDNINASVGMVLFLQSPNNPESKSKLIVPELRPDIGFNSKKKYSFFSINHRYKLEARFFHQTENNELKGGFIFSNFRFRYQLGFDFPLVKKEKEEKLIFKIKDEVMFNAGSKIIKNVFDQNRIYTALNYKFDKNFSIELGYMNWFQQKTTGNEFYDRNIIRFSIFHNIDLSK</sequence>
<proteinExistence type="predicted"/>
<gene>
    <name evidence="1" type="ORF">FLACOL_00357</name>
</gene>
<evidence type="ECO:0008006" key="3">
    <source>
        <dbReference type="Google" id="ProtNLM"/>
    </source>
</evidence>
<dbReference type="Pfam" id="PF10677">
    <property type="entry name" value="DUF2490"/>
    <property type="match status" value="1"/>
</dbReference>